<keyword evidence="9" id="KW-0227">DNA damage</keyword>
<protein>
    <recommendedName>
        <fullName evidence="9">DNA ligase</fullName>
        <ecNumber evidence="9">6.5.1.1</ecNumber>
    </recommendedName>
</protein>
<gene>
    <name evidence="12" type="ORF">INT45_003845</name>
</gene>
<name>A0A8H7SEH7_9FUNG</name>
<dbReference type="Gene3D" id="3.30.470.30">
    <property type="entry name" value="DNA ligase/mRNA capping enzyme"/>
    <property type="match status" value="1"/>
</dbReference>
<dbReference type="GO" id="GO:0006310">
    <property type="term" value="P:DNA recombination"/>
    <property type="evidence" value="ECO:0007669"/>
    <property type="project" value="UniProtKB-KW"/>
</dbReference>
<dbReference type="GO" id="GO:0006281">
    <property type="term" value="P:DNA repair"/>
    <property type="evidence" value="ECO:0007669"/>
    <property type="project" value="UniProtKB-KW"/>
</dbReference>
<evidence type="ECO:0000256" key="10">
    <source>
        <dbReference type="RuleBase" id="RU004196"/>
    </source>
</evidence>
<keyword evidence="13" id="KW-1185">Reference proteome</keyword>
<dbReference type="NCBIfam" id="TIGR00574">
    <property type="entry name" value="dnl1"/>
    <property type="match status" value="1"/>
</dbReference>
<evidence type="ECO:0000313" key="13">
    <source>
        <dbReference type="Proteomes" id="UP000646827"/>
    </source>
</evidence>
<dbReference type="FunFam" id="2.40.50.140:FF:000062">
    <property type="entry name" value="DNA ligase"/>
    <property type="match status" value="1"/>
</dbReference>
<evidence type="ECO:0000259" key="11">
    <source>
        <dbReference type="PROSITE" id="PS50160"/>
    </source>
</evidence>
<dbReference type="InterPro" id="IPR000977">
    <property type="entry name" value="DNA_ligase_ATP-dep"/>
</dbReference>
<dbReference type="InterPro" id="IPR016059">
    <property type="entry name" value="DNA_ligase_ATP-dep_CS"/>
</dbReference>
<dbReference type="Gene3D" id="2.40.50.140">
    <property type="entry name" value="Nucleic acid-binding proteins"/>
    <property type="match status" value="1"/>
</dbReference>
<proteinExistence type="inferred from homology"/>
<dbReference type="AlphaFoldDB" id="A0A8H7SEH7"/>
<dbReference type="PANTHER" id="PTHR45674:SF9">
    <property type="entry name" value="DNA LIGASE 3"/>
    <property type="match status" value="1"/>
</dbReference>
<dbReference type="EC" id="6.5.1.1" evidence="9"/>
<dbReference type="Proteomes" id="UP000646827">
    <property type="component" value="Unassembled WGS sequence"/>
</dbReference>
<evidence type="ECO:0000256" key="9">
    <source>
        <dbReference type="RuleBase" id="RU000617"/>
    </source>
</evidence>
<dbReference type="InterPro" id="IPR012308">
    <property type="entry name" value="DNA_ligase_ATP-dep_N"/>
</dbReference>
<dbReference type="GO" id="GO:0003677">
    <property type="term" value="F:DNA binding"/>
    <property type="evidence" value="ECO:0007669"/>
    <property type="project" value="InterPro"/>
</dbReference>
<dbReference type="Pfam" id="PF01068">
    <property type="entry name" value="DNA_ligase_A_M"/>
    <property type="match status" value="1"/>
</dbReference>
<dbReference type="InterPro" id="IPR012310">
    <property type="entry name" value="DNA_ligase_ATP-dep_cent"/>
</dbReference>
<dbReference type="GO" id="GO:0005524">
    <property type="term" value="F:ATP binding"/>
    <property type="evidence" value="ECO:0007669"/>
    <property type="project" value="UniProtKB-KW"/>
</dbReference>
<keyword evidence="9" id="KW-0234">DNA repair</keyword>
<dbReference type="SUPFAM" id="SSF117018">
    <property type="entry name" value="ATP-dependent DNA ligase DNA-binding domain"/>
    <property type="match status" value="1"/>
</dbReference>
<dbReference type="InterPro" id="IPR012309">
    <property type="entry name" value="DNA_ligase_ATP-dep_C"/>
</dbReference>
<dbReference type="Pfam" id="PF04679">
    <property type="entry name" value="DNA_ligase_A_C"/>
    <property type="match status" value="1"/>
</dbReference>
<evidence type="ECO:0000313" key="12">
    <source>
        <dbReference type="EMBL" id="KAG2227115.1"/>
    </source>
</evidence>
<keyword evidence="4" id="KW-0235">DNA replication</keyword>
<keyword evidence="6 9" id="KW-0067">ATP-binding</keyword>
<keyword evidence="9" id="KW-0233">DNA recombination</keyword>
<evidence type="ECO:0000256" key="6">
    <source>
        <dbReference type="ARBA" id="ARBA00022840"/>
    </source>
</evidence>
<dbReference type="InterPro" id="IPR050191">
    <property type="entry name" value="ATP-dep_DNA_ligase"/>
</dbReference>
<comment type="similarity">
    <text evidence="2 10">Belongs to the ATP-dependent DNA ligase family.</text>
</comment>
<dbReference type="FunFam" id="3.30.470.30:FF:000002">
    <property type="entry name" value="DNA ligase"/>
    <property type="match status" value="1"/>
</dbReference>
<reference evidence="12 13" key="1">
    <citation type="submission" date="2020-12" db="EMBL/GenBank/DDBJ databases">
        <title>Metabolic potential, ecology and presence of endohyphal bacteria is reflected in genomic diversity of Mucoromycotina.</title>
        <authorList>
            <person name="Muszewska A."/>
            <person name="Okrasinska A."/>
            <person name="Steczkiewicz K."/>
            <person name="Drgas O."/>
            <person name="Orlowska M."/>
            <person name="Perlinska-Lenart U."/>
            <person name="Aleksandrzak-Piekarczyk T."/>
            <person name="Szatraj K."/>
            <person name="Zielenkiewicz U."/>
            <person name="Pilsyk S."/>
            <person name="Malc E."/>
            <person name="Mieczkowski P."/>
            <person name="Kruszewska J.S."/>
            <person name="Biernat P."/>
            <person name="Pawlowska J."/>
        </authorList>
    </citation>
    <scope>NUCLEOTIDE SEQUENCE [LARGE SCALE GENOMIC DNA]</scope>
    <source>
        <strain evidence="12 13">CBS 142.35</strain>
    </source>
</reference>
<dbReference type="PROSITE" id="PS00697">
    <property type="entry name" value="DNA_LIGASE_A1"/>
    <property type="match status" value="1"/>
</dbReference>
<comment type="catalytic activity">
    <reaction evidence="8 9">
        <text>ATP + (deoxyribonucleotide)n-3'-hydroxyl + 5'-phospho-(deoxyribonucleotide)m = (deoxyribonucleotide)n+m + AMP + diphosphate.</text>
        <dbReference type="EC" id="6.5.1.1"/>
    </reaction>
</comment>
<dbReference type="PROSITE" id="PS50160">
    <property type="entry name" value="DNA_LIGASE_A3"/>
    <property type="match status" value="1"/>
</dbReference>
<dbReference type="InterPro" id="IPR012340">
    <property type="entry name" value="NA-bd_OB-fold"/>
</dbReference>
<evidence type="ECO:0000256" key="4">
    <source>
        <dbReference type="ARBA" id="ARBA00022705"/>
    </source>
</evidence>
<evidence type="ECO:0000256" key="3">
    <source>
        <dbReference type="ARBA" id="ARBA00022598"/>
    </source>
</evidence>
<dbReference type="GO" id="GO:0071897">
    <property type="term" value="P:DNA biosynthetic process"/>
    <property type="evidence" value="ECO:0007669"/>
    <property type="project" value="InterPro"/>
</dbReference>
<dbReference type="CDD" id="cd07900">
    <property type="entry name" value="Adenylation_DNA_ligase_I_Euk"/>
    <property type="match status" value="1"/>
</dbReference>
<evidence type="ECO:0000256" key="2">
    <source>
        <dbReference type="ARBA" id="ARBA00007572"/>
    </source>
</evidence>
<organism evidence="12 13">
    <name type="scientific">Circinella minor</name>
    <dbReference type="NCBI Taxonomy" id="1195481"/>
    <lineage>
        <taxon>Eukaryota</taxon>
        <taxon>Fungi</taxon>
        <taxon>Fungi incertae sedis</taxon>
        <taxon>Mucoromycota</taxon>
        <taxon>Mucoromycotina</taxon>
        <taxon>Mucoromycetes</taxon>
        <taxon>Mucorales</taxon>
        <taxon>Lichtheimiaceae</taxon>
        <taxon>Circinella</taxon>
    </lineage>
</organism>
<keyword evidence="3 9" id="KW-0436">Ligase</keyword>
<keyword evidence="5 9" id="KW-0547">Nucleotide-binding</keyword>
<dbReference type="Gene3D" id="3.30.1490.70">
    <property type="match status" value="1"/>
</dbReference>
<dbReference type="SUPFAM" id="SSF56091">
    <property type="entry name" value="DNA ligase/mRNA capping enzyme, catalytic domain"/>
    <property type="match status" value="1"/>
</dbReference>
<evidence type="ECO:0000256" key="7">
    <source>
        <dbReference type="ARBA" id="ARBA00023242"/>
    </source>
</evidence>
<evidence type="ECO:0000256" key="5">
    <source>
        <dbReference type="ARBA" id="ARBA00022741"/>
    </source>
</evidence>
<dbReference type="Gene3D" id="1.10.3260.10">
    <property type="entry name" value="DNA ligase, ATP-dependent, N-terminal domain"/>
    <property type="match status" value="1"/>
</dbReference>
<feature type="domain" description="ATP-dependent DNA ligase family profile" evidence="11">
    <location>
        <begin position="546"/>
        <end position="700"/>
    </location>
</feature>
<dbReference type="InterPro" id="IPR036599">
    <property type="entry name" value="DNA_ligase_N_sf"/>
</dbReference>
<dbReference type="SUPFAM" id="SSF50249">
    <property type="entry name" value="Nucleic acid-binding proteins"/>
    <property type="match status" value="1"/>
</dbReference>
<dbReference type="PANTHER" id="PTHR45674">
    <property type="entry name" value="DNA LIGASE 1/3 FAMILY MEMBER"/>
    <property type="match status" value="1"/>
</dbReference>
<comment type="caution">
    <text evidence="12">The sequence shown here is derived from an EMBL/GenBank/DDBJ whole genome shotgun (WGS) entry which is preliminary data.</text>
</comment>
<accession>A0A8H7SEH7</accession>
<dbReference type="OrthoDB" id="206088at2759"/>
<dbReference type="GO" id="GO:0005634">
    <property type="term" value="C:nucleus"/>
    <property type="evidence" value="ECO:0007669"/>
    <property type="project" value="UniProtKB-SubCell"/>
</dbReference>
<comment type="subcellular location">
    <subcellularLocation>
        <location evidence="1">Nucleus</location>
    </subcellularLocation>
</comment>
<dbReference type="EMBL" id="JAEPRB010000010">
    <property type="protein sequence ID" value="KAG2227115.1"/>
    <property type="molecule type" value="Genomic_DNA"/>
</dbReference>
<evidence type="ECO:0000256" key="1">
    <source>
        <dbReference type="ARBA" id="ARBA00004123"/>
    </source>
</evidence>
<evidence type="ECO:0000256" key="8">
    <source>
        <dbReference type="ARBA" id="ARBA00034003"/>
    </source>
</evidence>
<keyword evidence="7" id="KW-0539">Nucleus</keyword>
<dbReference type="Pfam" id="PF04675">
    <property type="entry name" value="DNA_ligase_A_N"/>
    <property type="match status" value="1"/>
</dbReference>
<dbReference type="GO" id="GO:0006273">
    <property type="term" value="P:lagging strand elongation"/>
    <property type="evidence" value="ECO:0007669"/>
    <property type="project" value="TreeGrafter"/>
</dbReference>
<dbReference type="GO" id="GO:0003910">
    <property type="term" value="F:DNA ligase (ATP) activity"/>
    <property type="evidence" value="ECO:0007669"/>
    <property type="project" value="UniProtKB-EC"/>
</dbReference>
<dbReference type="CDD" id="cd07969">
    <property type="entry name" value="OBF_DNA_ligase_I"/>
    <property type="match status" value="1"/>
</dbReference>
<sequence length="832" mass="93672">MPKRKSAASNNKRSIGIEAFFENQRKRQHVLEQEAYGSPLNPFYPELPTTKMDTSAKITAISNDNVVTTTAAASIQNTEDQTKKSSHTIKNDTKVDGDVIPTALPQMTTAKLSVSSSKTIEKESTIIQPGQQSLTTDPLVFDPSTYSVSSWPKKNVNIKKSTSNHEDISTKISAPYSFLAQAFAIIADTSSRITIINILCNMLRVLIIHAPSDILPTLWLCSNTIGASYKGIELGIGPLVLTQALTAVSGATRQKLHQLYKDHGDWGDVAYAVKTSVRTIVEPKPLTITGVFDTLHTVASVEGKGTVNEKCKHIQRLLLAAKDNEARYIVRTCVGNLRIGAVGTTVLIGFARACVLSLTPPLASSLPLSSQQQDTMKLLYRNPNDSKDELIQKMKIAEGLLKECYAQCPNWDVIVPWLLKCGDIKRIFEQCGLTVGVPLRPMLGQITKTMSNVFTKLRSRDFVCEFKYDGQRAQIHMDARGNTHIFSRHLEDMTDKYPDIVRCLPHIKKERTGSFIMDAEIVAINENGKILPFQILSNRERKNVTIENIKINVCILAFDLMFLNDSSLLQLSFRERKLLLKQHFQPVENKFNFVSSIQASGTDLEEQERMQEFFEQSVNEGCEGIMVKVLDHPTSIKSGARNQDPLATYEPDKRMESWLKIKKDYLEGTGDSLDLVPIGAWYGNGRKAGWYSPILLACYNPDNDTFESVCKCMSGFTDKFYKEMKHFYNENDSQQRILDHPRHDYITDFQPDVWFDATEVWEIKGADITVSPMHKGGVGRVDENKGLSLRFPRYLRTRSDKTIYDATTSDILTAMYSNQKNLQQQQHHEEKK</sequence>